<comment type="caution">
    <text evidence="1">The sequence shown here is derived from an EMBL/GenBank/DDBJ whole genome shotgun (WGS) entry which is preliminary data.</text>
</comment>
<sequence>MADNDPGGSKELFSSVSPHGSGSKNKRKYLSDFLPDKIDMSSLTEFPRYELLEEKLRNISNKVGLLKGSDTADKEQEVDESDKDEWADPLVPEYQVMLSSDLHLTFERAIQKMVERGYSKEIAEQTFLRCGLYHSTKDTVLNAVEGALIFMNKEKDLETSRCDVFSDFDKLVKYTILEMVSVLKEVRPGITVAEAMWVLLICDLNLLHACVVERDHLGSFSLEEMFGEGLSDTVHSQLKPEASEPIHLSPKNENFPKPRALRSQSSHSEDPAVRTPTQLSNSKDSHVHEMAIRWKDSLIPVPESFAKFIGTGREHVQNVTQGADTGEKSGSCRKASSCSSKREILRQKAFHFDKSYKGRPKGAFKGRVTWSSMGLDKPLKLPSTSSGIVMKSTISKIPASVGPNSPLPESNNNASSTCVTPANNTPGTLASQGAVYALPAVNTKTPEPSSLQTEPAPKIGSDKSGSSEVPDYCAGITYDESLGKYIPQDDKEETILRLASHMKALQREVQVWSDWANEKVMQATRKLSKDQAELKMLKQEKEDSEKLKKDKQNSEEGNLKRLSEMEYAISNATKQFELASSTIRSLDTQNSVLQAQLEAAKKRAVEANAKLEEALLREQEAFKKCQEMDKLKVSLQEELTTLKRNAADLQRQLERAEDRKDQLEALWKQEEKEKLKILEQVEEVRMATEQQKAKTKAEEDCMREKAESSSRKCNERTKKLEEEISQLRIVSESSKFAALLGGFDMNYDKSLAGSKMASAWGQFRVPPPQDNKKTMEFQDNLGEGSVKPERECVMCLTEEMSVVFFPCAHQVLCGPCNVLHEKQGMKDCPSCRTPIQERINVRFVVPCNTYPFWRSEDSSKPGK</sequence>
<evidence type="ECO:0000313" key="2">
    <source>
        <dbReference type="Proteomes" id="UP001060085"/>
    </source>
</evidence>
<name>A0ACC0C5X6_CATRO</name>
<dbReference type="EMBL" id="CM044701">
    <property type="protein sequence ID" value="KAI5680345.1"/>
    <property type="molecule type" value="Genomic_DNA"/>
</dbReference>
<proteinExistence type="predicted"/>
<protein>
    <submittedName>
        <fullName evidence="1">Uncharacterized protein</fullName>
    </submittedName>
</protein>
<accession>A0ACC0C5X6</accession>
<keyword evidence="2" id="KW-1185">Reference proteome</keyword>
<organism evidence="1 2">
    <name type="scientific">Catharanthus roseus</name>
    <name type="common">Madagascar periwinkle</name>
    <name type="synonym">Vinca rosea</name>
    <dbReference type="NCBI Taxonomy" id="4058"/>
    <lineage>
        <taxon>Eukaryota</taxon>
        <taxon>Viridiplantae</taxon>
        <taxon>Streptophyta</taxon>
        <taxon>Embryophyta</taxon>
        <taxon>Tracheophyta</taxon>
        <taxon>Spermatophyta</taxon>
        <taxon>Magnoliopsida</taxon>
        <taxon>eudicotyledons</taxon>
        <taxon>Gunneridae</taxon>
        <taxon>Pentapetalae</taxon>
        <taxon>asterids</taxon>
        <taxon>lamiids</taxon>
        <taxon>Gentianales</taxon>
        <taxon>Apocynaceae</taxon>
        <taxon>Rauvolfioideae</taxon>
        <taxon>Vinceae</taxon>
        <taxon>Catharanthinae</taxon>
        <taxon>Catharanthus</taxon>
    </lineage>
</organism>
<dbReference type="Proteomes" id="UP001060085">
    <property type="component" value="Linkage Group LG01"/>
</dbReference>
<evidence type="ECO:0000313" key="1">
    <source>
        <dbReference type="EMBL" id="KAI5680345.1"/>
    </source>
</evidence>
<gene>
    <name evidence="1" type="ORF">M9H77_01572</name>
</gene>
<reference evidence="2" key="1">
    <citation type="journal article" date="2023" name="Nat. Plants">
        <title>Single-cell RNA sequencing provides a high-resolution roadmap for understanding the multicellular compartmentation of specialized metabolism.</title>
        <authorList>
            <person name="Sun S."/>
            <person name="Shen X."/>
            <person name="Li Y."/>
            <person name="Li Y."/>
            <person name="Wang S."/>
            <person name="Li R."/>
            <person name="Zhang H."/>
            <person name="Shen G."/>
            <person name="Guo B."/>
            <person name="Wei J."/>
            <person name="Xu J."/>
            <person name="St-Pierre B."/>
            <person name="Chen S."/>
            <person name="Sun C."/>
        </authorList>
    </citation>
    <scope>NUCLEOTIDE SEQUENCE [LARGE SCALE GENOMIC DNA]</scope>
</reference>